<proteinExistence type="predicted"/>
<dbReference type="AlphaFoldDB" id="A0AAE0F4B1"/>
<dbReference type="EMBL" id="LGRX02026456">
    <property type="protein sequence ID" value="KAK3250837.1"/>
    <property type="molecule type" value="Genomic_DNA"/>
</dbReference>
<comment type="caution">
    <text evidence="2">The sequence shown here is derived from an EMBL/GenBank/DDBJ whole genome shotgun (WGS) entry which is preliminary data.</text>
</comment>
<gene>
    <name evidence="2" type="ORF">CYMTET_39804</name>
</gene>
<sequence>MLGVRVIANVDPHDAISDFSAALETARTRSTLNEEDAKFLFIQALDRTFYQPVVSRLLLHDQRVAHDLLTIQQWVRECYAAHVKAGGDAGFAAASRFHGRHFVDWDEDAMDGHDTAFQGRSPPPGVLGPTFGDL</sequence>
<protein>
    <submittedName>
        <fullName evidence="2">Uncharacterized protein</fullName>
    </submittedName>
</protein>
<name>A0AAE0F4B1_9CHLO</name>
<accession>A0AAE0F4B1</accession>
<dbReference type="Proteomes" id="UP001190700">
    <property type="component" value="Unassembled WGS sequence"/>
</dbReference>
<organism evidence="2 3">
    <name type="scientific">Cymbomonas tetramitiformis</name>
    <dbReference type="NCBI Taxonomy" id="36881"/>
    <lineage>
        <taxon>Eukaryota</taxon>
        <taxon>Viridiplantae</taxon>
        <taxon>Chlorophyta</taxon>
        <taxon>Pyramimonadophyceae</taxon>
        <taxon>Pyramimonadales</taxon>
        <taxon>Pyramimonadaceae</taxon>
        <taxon>Cymbomonas</taxon>
    </lineage>
</organism>
<feature type="region of interest" description="Disordered" evidence="1">
    <location>
        <begin position="113"/>
        <end position="134"/>
    </location>
</feature>
<keyword evidence="3" id="KW-1185">Reference proteome</keyword>
<evidence type="ECO:0000313" key="3">
    <source>
        <dbReference type="Proteomes" id="UP001190700"/>
    </source>
</evidence>
<evidence type="ECO:0000256" key="1">
    <source>
        <dbReference type="SAM" id="MobiDB-lite"/>
    </source>
</evidence>
<evidence type="ECO:0000313" key="2">
    <source>
        <dbReference type="EMBL" id="KAK3250837.1"/>
    </source>
</evidence>
<reference evidence="2 3" key="1">
    <citation type="journal article" date="2015" name="Genome Biol. Evol.">
        <title>Comparative Genomics of a Bacterivorous Green Alga Reveals Evolutionary Causalities and Consequences of Phago-Mixotrophic Mode of Nutrition.</title>
        <authorList>
            <person name="Burns J.A."/>
            <person name="Paasch A."/>
            <person name="Narechania A."/>
            <person name="Kim E."/>
        </authorList>
    </citation>
    <scope>NUCLEOTIDE SEQUENCE [LARGE SCALE GENOMIC DNA]</scope>
    <source>
        <strain evidence="2 3">PLY_AMNH</strain>
    </source>
</reference>